<feature type="transmembrane region" description="Helical" evidence="1">
    <location>
        <begin position="93"/>
        <end position="111"/>
    </location>
</feature>
<keyword evidence="1" id="KW-1133">Transmembrane helix</keyword>
<dbReference type="CDD" id="cd01949">
    <property type="entry name" value="GGDEF"/>
    <property type="match status" value="1"/>
</dbReference>
<feature type="transmembrane region" description="Helical" evidence="1">
    <location>
        <begin position="192"/>
        <end position="215"/>
    </location>
</feature>
<dbReference type="InterPro" id="IPR000160">
    <property type="entry name" value="GGDEF_dom"/>
</dbReference>
<gene>
    <name evidence="3" type="ORF">CRI78_23055</name>
</gene>
<dbReference type="InterPro" id="IPR029787">
    <property type="entry name" value="Nucleotide_cyclase"/>
</dbReference>
<dbReference type="PANTHER" id="PTHR33121">
    <property type="entry name" value="CYCLIC DI-GMP PHOSPHODIESTERASE PDEF"/>
    <property type="match status" value="1"/>
</dbReference>
<dbReference type="PANTHER" id="PTHR33121:SF79">
    <property type="entry name" value="CYCLIC DI-GMP PHOSPHODIESTERASE PDED-RELATED"/>
    <property type="match status" value="1"/>
</dbReference>
<dbReference type="EMBL" id="PDCR01000036">
    <property type="protein sequence ID" value="PEG52137.1"/>
    <property type="molecule type" value="Genomic_DNA"/>
</dbReference>
<dbReference type="Gene3D" id="3.30.70.270">
    <property type="match status" value="1"/>
</dbReference>
<feature type="transmembrane region" description="Helical" evidence="1">
    <location>
        <begin position="167"/>
        <end position="186"/>
    </location>
</feature>
<dbReference type="GO" id="GO:0071111">
    <property type="term" value="F:cyclic-guanylate-specific phosphodiesterase activity"/>
    <property type="evidence" value="ECO:0007669"/>
    <property type="project" value="InterPro"/>
</dbReference>
<dbReference type="Proteomes" id="UP000220340">
    <property type="component" value="Unassembled WGS sequence"/>
</dbReference>
<feature type="transmembrane region" description="Helical" evidence="1">
    <location>
        <begin position="142"/>
        <end position="160"/>
    </location>
</feature>
<evidence type="ECO:0000313" key="4">
    <source>
        <dbReference type="Proteomes" id="UP000220340"/>
    </source>
</evidence>
<protein>
    <submittedName>
        <fullName evidence="3">GGDEF domain-containing protein</fullName>
    </submittedName>
</protein>
<evidence type="ECO:0000256" key="1">
    <source>
        <dbReference type="SAM" id="Phobius"/>
    </source>
</evidence>
<comment type="caution">
    <text evidence="3">The sequence shown here is derived from an EMBL/GenBank/DDBJ whole genome shotgun (WGS) entry which is preliminary data.</text>
</comment>
<dbReference type="SMART" id="SM00267">
    <property type="entry name" value="GGDEF"/>
    <property type="match status" value="1"/>
</dbReference>
<dbReference type="SUPFAM" id="SSF55073">
    <property type="entry name" value="Nucleotide cyclase"/>
    <property type="match status" value="1"/>
</dbReference>
<name>A0A2A7NP36_9MYCO</name>
<sequence length="409" mass="44570">MPTAYWRCDRLRSRRMLWSKSSTVWRGERQLMVTPSRWRHGGDHYEWLTAYLAARDLQVITCRVVAAIAAGLAAIVIFQRAATTDLIGTQQTVVAVMVALCCGAIALLWLRSDWPARWQSQLCLVLGTVLIMGVCTSDPDPVLGLLGTTAFTVTTAYAVFFHSRSWLILVWTAQAATLVILAWRLVAIDYALALSSVGFVAVMNVVVAFACELVLRIIGSEKPHGEIEPLTGLPNRQTFYDNVATLIGSRSRRDDRYLILIVVNLDSFSLLTAMSGKAGGNKARVAIGQRLRETVRGDAVIGHFSEAEYLVADVFTTPDPTPLAERILGTIKSSPFKLTASLGVVSTPLQPLTGQGSHDVLDELVTIGTNAMYEARKSGGNQMRLLLSPVLATVEDAEPDDQPGVDRSA</sequence>
<evidence type="ECO:0000259" key="2">
    <source>
        <dbReference type="PROSITE" id="PS50887"/>
    </source>
</evidence>
<dbReference type="InterPro" id="IPR043128">
    <property type="entry name" value="Rev_trsase/Diguanyl_cyclase"/>
</dbReference>
<keyword evidence="1" id="KW-0812">Transmembrane</keyword>
<accession>A0A2A7NP36</accession>
<dbReference type="AlphaFoldDB" id="A0A2A7NP36"/>
<keyword evidence="4" id="KW-1185">Reference proteome</keyword>
<dbReference type="PROSITE" id="PS50887">
    <property type="entry name" value="GGDEF"/>
    <property type="match status" value="1"/>
</dbReference>
<dbReference type="OrthoDB" id="4635628at2"/>
<feature type="transmembrane region" description="Helical" evidence="1">
    <location>
        <begin position="118"/>
        <end position="136"/>
    </location>
</feature>
<dbReference type="Pfam" id="PF00990">
    <property type="entry name" value="GGDEF"/>
    <property type="match status" value="1"/>
</dbReference>
<reference evidence="3 4" key="1">
    <citation type="submission" date="2017-10" db="EMBL/GenBank/DDBJ databases">
        <title>The new phylogeny of genus Mycobacterium.</title>
        <authorList>
            <person name="Tortoli E."/>
            <person name="Trovato A."/>
            <person name="Cirillo D.M."/>
        </authorList>
    </citation>
    <scope>NUCLEOTIDE SEQUENCE [LARGE SCALE GENOMIC DNA]</scope>
    <source>
        <strain evidence="3 4">IP141170001</strain>
    </source>
</reference>
<dbReference type="InterPro" id="IPR050706">
    <property type="entry name" value="Cyclic-di-GMP_PDE-like"/>
</dbReference>
<proteinExistence type="predicted"/>
<feature type="transmembrane region" description="Helical" evidence="1">
    <location>
        <begin position="60"/>
        <end position="81"/>
    </location>
</feature>
<organism evidence="3 4">
    <name type="scientific">Mycolicibacterium diernhoferi</name>
    <dbReference type="NCBI Taxonomy" id="1801"/>
    <lineage>
        <taxon>Bacteria</taxon>
        <taxon>Bacillati</taxon>
        <taxon>Actinomycetota</taxon>
        <taxon>Actinomycetes</taxon>
        <taxon>Mycobacteriales</taxon>
        <taxon>Mycobacteriaceae</taxon>
        <taxon>Mycolicibacterium</taxon>
    </lineage>
</organism>
<evidence type="ECO:0000313" key="3">
    <source>
        <dbReference type="EMBL" id="PEG52137.1"/>
    </source>
</evidence>
<dbReference type="NCBIfam" id="TIGR00254">
    <property type="entry name" value="GGDEF"/>
    <property type="match status" value="1"/>
</dbReference>
<feature type="domain" description="GGDEF" evidence="2">
    <location>
        <begin position="256"/>
        <end position="388"/>
    </location>
</feature>
<keyword evidence="1" id="KW-0472">Membrane</keyword>